<organism evidence="1 2">
    <name type="scientific">Glycine soja</name>
    <name type="common">Wild soybean</name>
    <dbReference type="NCBI Taxonomy" id="3848"/>
    <lineage>
        <taxon>Eukaryota</taxon>
        <taxon>Viridiplantae</taxon>
        <taxon>Streptophyta</taxon>
        <taxon>Embryophyta</taxon>
        <taxon>Tracheophyta</taxon>
        <taxon>Spermatophyta</taxon>
        <taxon>Magnoliopsida</taxon>
        <taxon>eudicotyledons</taxon>
        <taxon>Gunneridae</taxon>
        <taxon>Pentapetalae</taxon>
        <taxon>rosids</taxon>
        <taxon>fabids</taxon>
        <taxon>Fabales</taxon>
        <taxon>Fabaceae</taxon>
        <taxon>Papilionoideae</taxon>
        <taxon>50 kb inversion clade</taxon>
        <taxon>NPAAA clade</taxon>
        <taxon>indigoferoid/millettioid clade</taxon>
        <taxon>Phaseoleae</taxon>
        <taxon>Glycine</taxon>
        <taxon>Glycine subgen. Soja</taxon>
    </lineage>
</organism>
<accession>A0A445FF79</accession>
<evidence type="ECO:0000313" key="1">
    <source>
        <dbReference type="EMBL" id="RZB47464.1"/>
    </source>
</evidence>
<proteinExistence type="predicted"/>
<name>A0A445FF79_GLYSO</name>
<gene>
    <name evidence="1" type="ORF">D0Y65_051192</name>
</gene>
<protein>
    <submittedName>
        <fullName evidence="1">Uncharacterized protein</fullName>
    </submittedName>
</protein>
<comment type="caution">
    <text evidence="1">The sequence shown here is derived from an EMBL/GenBank/DDBJ whole genome shotgun (WGS) entry which is preliminary data.</text>
</comment>
<reference evidence="1 2" key="1">
    <citation type="submission" date="2018-09" db="EMBL/GenBank/DDBJ databases">
        <title>A high-quality reference genome of wild soybean provides a powerful tool to mine soybean genomes.</title>
        <authorList>
            <person name="Xie M."/>
            <person name="Chung C.Y.L."/>
            <person name="Li M.-W."/>
            <person name="Wong F.-L."/>
            <person name="Chan T.-F."/>
            <person name="Lam H.-M."/>
        </authorList>
    </citation>
    <scope>NUCLEOTIDE SEQUENCE [LARGE SCALE GENOMIC DNA]</scope>
    <source>
        <strain evidence="2">cv. W05</strain>
        <tissue evidence="1">Hypocotyl of etiolated seedlings</tissue>
    </source>
</reference>
<keyword evidence="2" id="KW-1185">Reference proteome</keyword>
<dbReference type="EMBL" id="QZWG01000019">
    <property type="protein sequence ID" value="RZB47464.1"/>
    <property type="molecule type" value="Genomic_DNA"/>
</dbReference>
<evidence type="ECO:0000313" key="2">
    <source>
        <dbReference type="Proteomes" id="UP000289340"/>
    </source>
</evidence>
<sequence length="119" mass="13621">MCCIFQLCRLNAKTRHSDEVKWCISLNLNLSKFAAPKLIHGSIGWMQYSNMKEGDNVSRQWEQRNNFHVSCLANDNGGTIFSPPSTHLVIPNGGTPISRYSEWRHTYLANPVKMRPPLF</sequence>
<dbReference type="Proteomes" id="UP000289340">
    <property type="component" value="Chromosome 19"/>
</dbReference>
<dbReference type="AlphaFoldDB" id="A0A445FF79"/>